<dbReference type="GO" id="GO:0016491">
    <property type="term" value="F:oxidoreductase activity"/>
    <property type="evidence" value="ECO:0007669"/>
    <property type="project" value="InterPro"/>
</dbReference>
<dbReference type="InterPro" id="IPR018713">
    <property type="entry name" value="MPAB/Lcp_cat_dom"/>
</dbReference>
<dbReference type="PANTHER" id="PTHR36124">
    <property type="match status" value="1"/>
</dbReference>
<dbReference type="InterPro" id="IPR046366">
    <property type="entry name" value="MPAB"/>
</dbReference>
<sequence>MGIRTAPGTCSWLPYIRTLDPERDRHEIHRLTAGFEFPFDYQRALEFALFRTYCVPSVSAVLAESGEFAARPQKRYDDTAILMAEMLEHGIDSDRGHESVRNVNRMHAMYEISNDDMLYVLSTFIYDPIDWIDRYGWRRLDPVERLAAYHFYVEIGRHMAIRDIPADYQAFARFKLEYERDRFRYADTNNAIGRYTRDLYCSWFPAPLRPLVARGVYAMLDQRMSDAFGFPSGSPRLRALIESALHARSAAVRFLPRRRASRSTHDPRNRTYPGYPGDYRPRDLGVERARGHVGRLGGVGRGEARVSDAAAGARSPAGPAS</sequence>
<reference evidence="3 4" key="2">
    <citation type="submission" date="2019-07" db="EMBL/GenBank/DDBJ databases">
        <authorList>
            <person name="Huang Y."/>
        </authorList>
    </citation>
    <scope>NUCLEOTIDE SEQUENCE [LARGE SCALE GENOMIC DNA]</scope>
    <source>
        <strain evidence="3 4">HY188</strain>
    </source>
</reference>
<name>A0A516X0P0_9ACTN</name>
<feature type="region of interest" description="Disordered" evidence="1">
    <location>
        <begin position="257"/>
        <end position="283"/>
    </location>
</feature>
<protein>
    <submittedName>
        <fullName evidence="3">DUF2236 domain-containing protein</fullName>
    </submittedName>
</protein>
<gene>
    <name evidence="3" type="ORF">FO059_03680</name>
</gene>
<feature type="compositionally biased region" description="Low complexity" evidence="1">
    <location>
        <begin position="309"/>
        <end position="321"/>
    </location>
</feature>
<dbReference type="EMBL" id="CP041765">
    <property type="protein sequence ID" value="QDQ96600.1"/>
    <property type="molecule type" value="Genomic_DNA"/>
</dbReference>
<dbReference type="AlphaFoldDB" id="A0A516X0P0"/>
<keyword evidence="4" id="KW-1185">Reference proteome</keyword>
<evidence type="ECO:0000313" key="3">
    <source>
        <dbReference type="EMBL" id="QDQ96600.1"/>
    </source>
</evidence>
<reference evidence="3 4" key="1">
    <citation type="submission" date="2019-07" db="EMBL/GenBank/DDBJ databases">
        <title>Tomitella cavernea sp. nov., an actinomycete isolated from soil.</title>
        <authorList>
            <person name="Cheng J."/>
        </authorList>
    </citation>
    <scope>NUCLEOTIDE SEQUENCE [LARGE SCALE GENOMIC DNA]</scope>
    <source>
        <strain evidence="3 4">HY188</strain>
    </source>
</reference>
<dbReference type="PANTHER" id="PTHR36124:SF1">
    <property type="entry name" value="ER-BOUND OXYGENASE MPAB_MPAB'_RUBBER OXYGENASE CATALYTIC DOMAIN-CONTAINING PROTEIN"/>
    <property type="match status" value="1"/>
</dbReference>
<dbReference type="RefSeq" id="WP_143906449.1">
    <property type="nucleotide sequence ID" value="NZ_CP041765.1"/>
</dbReference>
<accession>A0A516X0P0</accession>
<evidence type="ECO:0000259" key="2">
    <source>
        <dbReference type="Pfam" id="PF09995"/>
    </source>
</evidence>
<dbReference type="Proteomes" id="UP000317344">
    <property type="component" value="Chromosome"/>
</dbReference>
<organism evidence="3 4">
    <name type="scientific">Tomitella fengzijianii</name>
    <dbReference type="NCBI Taxonomy" id="2597660"/>
    <lineage>
        <taxon>Bacteria</taxon>
        <taxon>Bacillati</taxon>
        <taxon>Actinomycetota</taxon>
        <taxon>Actinomycetes</taxon>
        <taxon>Mycobacteriales</taxon>
        <taxon>Tomitella</taxon>
    </lineage>
</organism>
<dbReference type="OrthoDB" id="836517at2"/>
<feature type="region of interest" description="Disordered" evidence="1">
    <location>
        <begin position="295"/>
        <end position="321"/>
    </location>
</feature>
<dbReference type="KEGG" id="toy:FO059_03680"/>
<evidence type="ECO:0000256" key="1">
    <source>
        <dbReference type="SAM" id="MobiDB-lite"/>
    </source>
</evidence>
<proteinExistence type="predicted"/>
<evidence type="ECO:0000313" key="4">
    <source>
        <dbReference type="Proteomes" id="UP000317344"/>
    </source>
</evidence>
<feature type="domain" description="ER-bound oxygenase mpaB/mpaB'/Rubber oxygenase catalytic" evidence="2">
    <location>
        <begin position="54"/>
        <end position="240"/>
    </location>
</feature>
<dbReference type="Pfam" id="PF09995">
    <property type="entry name" value="MPAB_Lcp_cat"/>
    <property type="match status" value="1"/>
</dbReference>